<feature type="transmembrane region" description="Helical" evidence="7">
    <location>
        <begin position="344"/>
        <end position="373"/>
    </location>
</feature>
<keyword evidence="3" id="KW-1003">Cell membrane</keyword>
<dbReference type="CDD" id="cd13142">
    <property type="entry name" value="MATE_like_12"/>
    <property type="match status" value="1"/>
</dbReference>
<accession>A0ABD5WDP8</accession>
<dbReference type="Proteomes" id="UP001596461">
    <property type="component" value="Unassembled WGS sequence"/>
</dbReference>
<evidence type="ECO:0000313" key="8">
    <source>
        <dbReference type="EMBL" id="MFC7068648.1"/>
    </source>
</evidence>
<evidence type="ECO:0000256" key="6">
    <source>
        <dbReference type="ARBA" id="ARBA00023136"/>
    </source>
</evidence>
<feature type="transmembrane region" description="Helical" evidence="7">
    <location>
        <begin position="446"/>
        <end position="467"/>
    </location>
</feature>
<comment type="caution">
    <text evidence="8">The sequence shown here is derived from an EMBL/GenBank/DDBJ whole genome shotgun (WGS) entry which is preliminary data.</text>
</comment>
<feature type="transmembrane region" description="Helical" evidence="7">
    <location>
        <begin position="12"/>
        <end position="34"/>
    </location>
</feature>
<evidence type="ECO:0000313" key="9">
    <source>
        <dbReference type="Proteomes" id="UP001596461"/>
    </source>
</evidence>
<dbReference type="GO" id="GO:0005886">
    <property type="term" value="C:plasma membrane"/>
    <property type="evidence" value="ECO:0007669"/>
    <property type="project" value="UniProtKB-SubCell"/>
</dbReference>
<comment type="subcellular location">
    <subcellularLocation>
        <location evidence="1">Cell membrane</location>
        <topology evidence="1">Multi-pass membrane protein</topology>
    </subcellularLocation>
</comment>
<keyword evidence="4 7" id="KW-0812">Transmembrane</keyword>
<evidence type="ECO:0000256" key="7">
    <source>
        <dbReference type="SAM" id="Phobius"/>
    </source>
</evidence>
<dbReference type="GeneID" id="81126834"/>
<feature type="transmembrane region" description="Helical" evidence="7">
    <location>
        <begin position="54"/>
        <end position="78"/>
    </location>
</feature>
<evidence type="ECO:0000256" key="5">
    <source>
        <dbReference type="ARBA" id="ARBA00022989"/>
    </source>
</evidence>
<proteinExistence type="predicted"/>
<dbReference type="RefSeq" id="WP_284033545.1">
    <property type="nucleotide sequence ID" value="NZ_CP126155.1"/>
</dbReference>
<keyword evidence="9" id="KW-1185">Reference proteome</keyword>
<evidence type="ECO:0000256" key="4">
    <source>
        <dbReference type="ARBA" id="ARBA00022692"/>
    </source>
</evidence>
<keyword evidence="6 7" id="KW-0472">Membrane</keyword>
<dbReference type="AlphaFoldDB" id="A0ABD5WDP8"/>
<gene>
    <name evidence="8" type="ORF">ACFQL9_03265</name>
</gene>
<feature type="transmembrane region" description="Helical" evidence="7">
    <location>
        <begin position="379"/>
        <end position="404"/>
    </location>
</feature>
<evidence type="ECO:0000256" key="2">
    <source>
        <dbReference type="ARBA" id="ARBA00022448"/>
    </source>
</evidence>
<name>A0ABD5WDP8_9EURY</name>
<evidence type="ECO:0000256" key="1">
    <source>
        <dbReference type="ARBA" id="ARBA00004651"/>
    </source>
</evidence>
<reference evidence="8 9" key="1">
    <citation type="journal article" date="2019" name="Int. J. Syst. Evol. Microbiol.">
        <title>The Global Catalogue of Microorganisms (GCM) 10K type strain sequencing project: providing services to taxonomists for standard genome sequencing and annotation.</title>
        <authorList>
            <consortium name="The Broad Institute Genomics Platform"/>
            <consortium name="The Broad Institute Genome Sequencing Center for Infectious Disease"/>
            <person name="Wu L."/>
            <person name="Ma J."/>
        </authorList>
    </citation>
    <scope>NUCLEOTIDE SEQUENCE [LARGE SCALE GENOMIC DNA]</scope>
    <source>
        <strain evidence="8 9">DT31</strain>
    </source>
</reference>
<feature type="transmembrane region" description="Helical" evidence="7">
    <location>
        <begin position="171"/>
        <end position="190"/>
    </location>
</feature>
<evidence type="ECO:0000256" key="3">
    <source>
        <dbReference type="ARBA" id="ARBA00022475"/>
    </source>
</evidence>
<organism evidence="8 9">
    <name type="scientific">Halobaculum lipolyticum</name>
    <dbReference type="NCBI Taxonomy" id="3032001"/>
    <lineage>
        <taxon>Archaea</taxon>
        <taxon>Methanobacteriati</taxon>
        <taxon>Methanobacteriota</taxon>
        <taxon>Stenosarchaea group</taxon>
        <taxon>Halobacteria</taxon>
        <taxon>Halobacteriales</taxon>
        <taxon>Haloferacaceae</taxon>
        <taxon>Halobaculum</taxon>
    </lineage>
</organism>
<feature type="transmembrane region" description="Helical" evidence="7">
    <location>
        <begin position="98"/>
        <end position="120"/>
    </location>
</feature>
<keyword evidence="5 7" id="KW-1133">Transmembrane helix</keyword>
<dbReference type="InterPro" id="IPR048279">
    <property type="entry name" value="MdtK-like"/>
</dbReference>
<feature type="transmembrane region" description="Helical" evidence="7">
    <location>
        <begin position="140"/>
        <end position="159"/>
    </location>
</feature>
<sequence length="489" mass="50370">MSARDVDVIDGDLLKPVLVLSLPIVLSQLLQVGYNLADTFWVGQLGQEAVAALSYSWPLVFLMISVAGGFTVAGTVLVAQHKGAGNDDRVDYVAGQTIAFVGLLALVFSALGYLLTPWLVGLVGAAPGSTEYTLAVEYTRTIFLGVVFMFGFFVFQALLRGWGDTRTPLALMFLGVVLNVVLDPFLILGFDGNGLLTALGLESLGATLYGLTGFGGFGVQGAAIATVFSRGVGAVVGMAWLFSGGVGISLSPSDLRLDPATVRRIVDIGAPASVEQSMRALGITVLTALVALTGDDAVAAFGIGNRLNSLVFLPALGLSQGIETVVGQNLGSDQPERAKRAVRYATGVVVAVLAAVSLVAVAFAEPIVGVFIAGEDAGAVVAIGADYLRIIGPTFLFLGVFQVVQGAFRGSGSTRAAMAFSILSLWAFRLPIAAALVVVWGAGAAGIWTGIAASNVLALVAGGAWYLRGTWTDSVIEEPGPAPSDPADD</sequence>
<dbReference type="InterPro" id="IPR002528">
    <property type="entry name" value="MATE_fam"/>
</dbReference>
<dbReference type="Pfam" id="PF01554">
    <property type="entry name" value="MatE"/>
    <property type="match status" value="2"/>
</dbReference>
<dbReference type="PIRSF" id="PIRSF006603">
    <property type="entry name" value="DinF"/>
    <property type="match status" value="1"/>
</dbReference>
<dbReference type="PANTHER" id="PTHR43549:SF2">
    <property type="entry name" value="MULTIDRUG RESISTANCE PROTEIN NORM-RELATED"/>
    <property type="match status" value="1"/>
</dbReference>
<keyword evidence="2" id="KW-0813">Transport</keyword>
<dbReference type="EMBL" id="JBHTAH010000002">
    <property type="protein sequence ID" value="MFC7068648.1"/>
    <property type="molecule type" value="Genomic_DNA"/>
</dbReference>
<protein>
    <submittedName>
        <fullName evidence="8">MATE family efflux transporter</fullName>
    </submittedName>
</protein>
<feature type="transmembrane region" description="Helical" evidence="7">
    <location>
        <begin position="196"/>
        <end position="219"/>
    </location>
</feature>
<dbReference type="PANTHER" id="PTHR43549">
    <property type="entry name" value="MULTIDRUG RESISTANCE PROTEIN YPNP-RELATED"/>
    <property type="match status" value="1"/>
</dbReference>
<feature type="transmembrane region" description="Helical" evidence="7">
    <location>
        <begin position="416"/>
        <end position="440"/>
    </location>
</feature>
<dbReference type="InterPro" id="IPR052031">
    <property type="entry name" value="Membrane_Transporter-Flippase"/>
</dbReference>
<dbReference type="NCBIfam" id="TIGR00797">
    <property type="entry name" value="matE"/>
    <property type="match status" value="1"/>
</dbReference>